<dbReference type="EMBL" id="JARJLM010000152">
    <property type="protein sequence ID" value="MDF3833016.1"/>
    <property type="molecule type" value="Genomic_DNA"/>
</dbReference>
<sequence length="114" mass="13055">MRSRPASPKWARFYILDAKNQPVQVSDQTEWARWMAENDVLFRRTLLEDFGIAITTRFRGVSEPPPRDTPLFVTRVVGRVAEGNESYGADTLDEALEKHEQLLQKLLLALAGQR</sequence>
<comment type="caution">
    <text evidence="1">The sequence shown here is derived from an EMBL/GenBank/DDBJ whole genome shotgun (WGS) entry which is preliminary data.</text>
</comment>
<organism evidence="1 2">
    <name type="scientific">Cupriavidus basilensis</name>
    <dbReference type="NCBI Taxonomy" id="68895"/>
    <lineage>
        <taxon>Bacteria</taxon>
        <taxon>Pseudomonadati</taxon>
        <taxon>Pseudomonadota</taxon>
        <taxon>Betaproteobacteria</taxon>
        <taxon>Burkholderiales</taxon>
        <taxon>Burkholderiaceae</taxon>
        <taxon>Cupriavidus</taxon>
    </lineage>
</organism>
<accession>A0ABT6AK78</accession>
<proteinExistence type="predicted"/>
<dbReference type="RefSeq" id="WP_017225944.1">
    <property type="nucleotide sequence ID" value="NZ_JARJLM010000152.1"/>
</dbReference>
<keyword evidence="2" id="KW-1185">Reference proteome</keyword>
<protein>
    <submittedName>
        <fullName evidence="1">Uncharacterized protein</fullName>
    </submittedName>
</protein>
<gene>
    <name evidence="1" type="ORF">P3W85_08645</name>
</gene>
<name>A0ABT6AK78_9BURK</name>
<evidence type="ECO:0000313" key="2">
    <source>
        <dbReference type="Proteomes" id="UP001216674"/>
    </source>
</evidence>
<reference evidence="1 2" key="1">
    <citation type="submission" date="2023-03" db="EMBL/GenBank/DDBJ databases">
        <title>Draft assemblies of triclosan tolerant bacteria isolated from returned activated sludge.</title>
        <authorList>
            <person name="Van Hamelsveld S."/>
        </authorList>
    </citation>
    <scope>NUCLEOTIDE SEQUENCE [LARGE SCALE GENOMIC DNA]</scope>
    <source>
        <strain evidence="1 2">GW210010_S58</strain>
    </source>
</reference>
<evidence type="ECO:0000313" key="1">
    <source>
        <dbReference type="EMBL" id="MDF3833016.1"/>
    </source>
</evidence>
<dbReference type="Proteomes" id="UP001216674">
    <property type="component" value="Unassembled WGS sequence"/>
</dbReference>